<feature type="compositionally biased region" description="Low complexity" evidence="1">
    <location>
        <begin position="311"/>
        <end position="326"/>
    </location>
</feature>
<keyword evidence="3" id="KW-1185">Reference proteome</keyword>
<dbReference type="Proteomes" id="UP000799536">
    <property type="component" value="Unassembled WGS sequence"/>
</dbReference>
<dbReference type="OrthoDB" id="2192830at2759"/>
<feature type="compositionally biased region" description="Low complexity" evidence="1">
    <location>
        <begin position="34"/>
        <end position="48"/>
    </location>
</feature>
<dbReference type="EMBL" id="ML994126">
    <property type="protein sequence ID" value="KAF2198667.1"/>
    <property type="molecule type" value="Genomic_DNA"/>
</dbReference>
<accession>A0A9P4MQ82</accession>
<sequence length="632" mass="68087">CHALSCPHPPPLTCCSSFTSTVRLTKAMPPSNGSPASSKTSSTPAVSSLRPRTRRLVSIDDELNQGSASEYAPSPFGSRTASPIPRPHLSRTHTLNPSSTTRSASATSQRSNNNTPATLSDIWSSSWTAIQSLASNVLGDTSESETQGRRRRPLEATHRRTSTNALPKQWGPKNSLSSQIGAGSQEERENMVRALKRRDMLTANEHLVPDSVGRFKRRNSDENVGTSTASLENEEQDALVYLHHVRPEDTLAGITIKYNCQAAVLRKANRMWPNDSVQTKKIIVLPVDACGVKGRPVAGPHQKKEEDLLLGDYGDGTSSNDNDSGDAFPNGWHPRSKQPLHSPPPSSSHCTNEPEQPWKHDSWVRLPNETTPIEIGRMPRRALGFFPPARRKSNTFSDATPTPSLDLPRSSTSTYRSNSQTHSPSYFNSKSVDNPGTTTKVQQRNRSLSNSFSLHGPGGVGTLGKNVRSPGPAEDPLNKLFASHLNIAPPPGQEVFTPWIPSLLQSGSNSGVTTPLGGGGIDLENIGGAVEGWMRKMASKASSLLAEQNANTNANKRSAVPGIGAVGGDLGDLIELRDDAFELGGEERDAKGNPATAGQLSGQSKQLYQNSRAPSGLDIRERGRRAESRKTD</sequence>
<protein>
    <recommendedName>
        <fullName evidence="4">Carbohydrate-binding module family 50 protein</fullName>
    </recommendedName>
</protein>
<name>A0A9P4MQ82_9PLEO</name>
<dbReference type="InterPro" id="IPR045030">
    <property type="entry name" value="LYSM1-4"/>
</dbReference>
<feature type="region of interest" description="Disordered" evidence="1">
    <location>
        <begin position="26"/>
        <end position="119"/>
    </location>
</feature>
<evidence type="ECO:0000313" key="2">
    <source>
        <dbReference type="EMBL" id="KAF2198667.1"/>
    </source>
</evidence>
<dbReference type="SUPFAM" id="SSF54106">
    <property type="entry name" value="LysM domain"/>
    <property type="match status" value="1"/>
</dbReference>
<proteinExistence type="predicted"/>
<dbReference type="InterPro" id="IPR018392">
    <property type="entry name" value="LysM"/>
</dbReference>
<dbReference type="AlphaFoldDB" id="A0A9P4MQ82"/>
<gene>
    <name evidence="2" type="ORF">GQ43DRAFT_378045</name>
</gene>
<feature type="region of interest" description="Disordered" evidence="1">
    <location>
        <begin position="138"/>
        <end position="189"/>
    </location>
</feature>
<dbReference type="Gene3D" id="3.10.350.10">
    <property type="entry name" value="LysM domain"/>
    <property type="match status" value="1"/>
</dbReference>
<dbReference type="CDD" id="cd00118">
    <property type="entry name" value="LysM"/>
    <property type="match status" value="1"/>
</dbReference>
<feature type="region of interest" description="Disordered" evidence="1">
    <location>
        <begin position="294"/>
        <end position="475"/>
    </location>
</feature>
<evidence type="ECO:0008006" key="4">
    <source>
        <dbReference type="Google" id="ProtNLM"/>
    </source>
</evidence>
<feature type="compositionally biased region" description="Basic and acidic residues" evidence="1">
    <location>
        <begin position="618"/>
        <end position="632"/>
    </location>
</feature>
<feature type="compositionally biased region" description="Polar residues" evidence="1">
    <location>
        <begin position="394"/>
        <end position="453"/>
    </location>
</feature>
<dbReference type="InterPro" id="IPR036779">
    <property type="entry name" value="LysM_dom_sf"/>
</dbReference>
<evidence type="ECO:0000313" key="3">
    <source>
        <dbReference type="Proteomes" id="UP000799536"/>
    </source>
</evidence>
<feature type="region of interest" description="Disordered" evidence="1">
    <location>
        <begin position="586"/>
        <end position="632"/>
    </location>
</feature>
<comment type="caution">
    <text evidence="2">The sequence shown here is derived from an EMBL/GenBank/DDBJ whole genome shotgun (WGS) entry which is preliminary data.</text>
</comment>
<dbReference type="PANTHER" id="PTHR20932:SF8">
    <property type="entry name" value="LD22649P"/>
    <property type="match status" value="1"/>
</dbReference>
<feature type="compositionally biased region" description="Polar residues" evidence="1">
    <location>
        <begin position="162"/>
        <end position="182"/>
    </location>
</feature>
<feature type="non-terminal residue" evidence="2">
    <location>
        <position position="1"/>
    </location>
</feature>
<organism evidence="2 3">
    <name type="scientific">Delitschia confertaspora ATCC 74209</name>
    <dbReference type="NCBI Taxonomy" id="1513339"/>
    <lineage>
        <taxon>Eukaryota</taxon>
        <taxon>Fungi</taxon>
        <taxon>Dikarya</taxon>
        <taxon>Ascomycota</taxon>
        <taxon>Pezizomycotina</taxon>
        <taxon>Dothideomycetes</taxon>
        <taxon>Pleosporomycetidae</taxon>
        <taxon>Pleosporales</taxon>
        <taxon>Delitschiaceae</taxon>
        <taxon>Delitschia</taxon>
    </lineage>
</organism>
<dbReference type="PANTHER" id="PTHR20932">
    <property type="entry name" value="LYSM AND PUTATIVE PEPTIDOGLYCAN-BINDING DOMAIN-CONTAINING PROTEIN"/>
    <property type="match status" value="1"/>
</dbReference>
<feature type="compositionally biased region" description="Low complexity" evidence="1">
    <location>
        <begin position="96"/>
        <end position="115"/>
    </location>
</feature>
<feature type="compositionally biased region" description="Polar residues" evidence="1">
    <location>
        <begin position="596"/>
        <end position="613"/>
    </location>
</feature>
<evidence type="ECO:0000256" key="1">
    <source>
        <dbReference type="SAM" id="MobiDB-lite"/>
    </source>
</evidence>
<reference evidence="2" key="1">
    <citation type="journal article" date="2020" name="Stud. Mycol.">
        <title>101 Dothideomycetes genomes: a test case for predicting lifestyles and emergence of pathogens.</title>
        <authorList>
            <person name="Haridas S."/>
            <person name="Albert R."/>
            <person name="Binder M."/>
            <person name="Bloem J."/>
            <person name="Labutti K."/>
            <person name="Salamov A."/>
            <person name="Andreopoulos B."/>
            <person name="Baker S."/>
            <person name="Barry K."/>
            <person name="Bills G."/>
            <person name="Bluhm B."/>
            <person name="Cannon C."/>
            <person name="Castanera R."/>
            <person name="Culley D."/>
            <person name="Daum C."/>
            <person name="Ezra D."/>
            <person name="Gonzalez J."/>
            <person name="Henrissat B."/>
            <person name="Kuo A."/>
            <person name="Liang C."/>
            <person name="Lipzen A."/>
            <person name="Lutzoni F."/>
            <person name="Magnuson J."/>
            <person name="Mondo S."/>
            <person name="Nolan M."/>
            <person name="Ohm R."/>
            <person name="Pangilinan J."/>
            <person name="Park H.-J."/>
            <person name="Ramirez L."/>
            <person name="Alfaro M."/>
            <person name="Sun H."/>
            <person name="Tritt A."/>
            <person name="Yoshinaga Y."/>
            <person name="Zwiers L.-H."/>
            <person name="Turgeon B."/>
            <person name="Goodwin S."/>
            <person name="Spatafora J."/>
            <person name="Crous P."/>
            <person name="Grigoriev I."/>
        </authorList>
    </citation>
    <scope>NUCLEOTIDE SEQUENCE</scope>
    <source>
        <strain evidence="2">ATCC 74209</strain>
    </source>
</reference>